<dbReference type="RefSeq" id="WP_159543209.1">
    <property type="nucleotide sequence ID" value="NZ_CP047156.1"/>
</dbReference>
<protein>
    <submittedName>
        <fullName evidence="2">Nucleoside-diphosphate sugar epimerase</fullName>
    </submittedName>
</protein>
<dbReference type="SUPFAM" id="SSF51735">
    <property type="entry name" value="NAD(P)-binding Rossmann-fold domains"/>
    <property type="match status" value="1"/>
</dbReference>
<dbReference type="PANTHER" id="PTHR43162">
    <property type="match status" value="1"/>
</dbReference>
<feature type="domain" description="NAD(P)-binding" evidence="1">
    <location>
        <begin position="10"/>
        <end position="183"/>
    </location>
</feature>
<name>A0A7L4YL31_9ACTN</name>
<dbReference type="Pfam" id="PF13460">
    <property type="entry name" value="NAD_binding_10"/>
    <property type="match status" value="1"/>
</dbReference>
<dbReference type="InterPro" id="IPR016040">
    <property type="entry name" value="NAD(P)-bd_dom"/>
</dbReference>
<dbReference type="InterPro" id="IPR036291">
    <property type="entry name" value="NAD(P)-bd_dom_sf"/>
</dbReference>
<dbReference type="Gene3D" id="3.90.25.10">
    <property type="entry name" value="UDP-galactose 4-epimerase, domain 1"/>
    <property type="match status" value="1"/>
</dbReference>
<proteinExistence type="predicted"/>
<gene>
    <name evidence="2" type="ORF">EK0264_04060</name>
</gene>
<reference evidence="2 3" key="1">
    <citation type="journal article" date="2018" name="Int. J. Syst. Evol. Microbiol.">
        <title>Epidermidibacterium keratini gen. nov., sp. nov., a member of the family Sporichthyaceae, isolated from keratin epidermis.</title>
        <authorList>
            <person name="Lee D.G."/>
            <person name="Trujillo M.E."/>
            <person name="Kang S."/>
            <person name="Nam J.J."/>
            <person name="Kim Y.J."/>
        </authorList>
    </citation>
    <scope>NUCLEOTIDE SEQUENCE [LARGE SCALE GENOMIC DNA]</scope>
    <source>
        <strain evidence="2 3">EPI-7</strain>
    </source>
</reference>
<evidence type="ECO:0000313" key="3">
    <source>
        <dbReference type="Proteomes" id="UP000463857"/>
    </source>
</evidence>
<dbReference type="EMBL" id="CP047156">
    <property type="protein sequence ID" value="QHB99538.1"/>
    <property type="molecule type" value="Genomic_DNA"/>
</dbReference>
<evidence type="ECO:0000259" key="1">
    <source>
        <dbReference type="Pfam" id="PF13460"/>
    </source>
</evidence>
<dbReference type="PANTHER" id="PTHR43162:SF1">
    <property type="entry name" value="PRESTALK A DIFFERENTIATION PROTEIN A"/>
    <property type="match status" value="1"/>
</dbReference>
<dbReference type="AlphaFoldDB" id="A0A7L4YL31"/>
<sequence>MTTRTILVTGARGKTGREVLRQLSTQRDVEVIAGSSRPELVLRANSVRPVAFDWNVPATWEVAAARADAIYLMRPDLPNAAALTSGLIALRPDAHIVLLSEQSAEMDAHDGWVRGVEEAVAATRASWTILRPSWFHQDLTDPRHFLASIQSHDKLVMPSGGAPIAWVDARDIAAVAMSALLDPETHRGHRHAITGPEGVTLQEVAKRVSAASGTAITAVDQPLSEVLDGLDSWIAEVLESLYTRVQSGGFGELTDTVQAITGAKPRSLETFIRENRAEWTPHVVKDGR</sequence>
<evidence type="ECO:0000313" key="2">
    <source>
        <dbReference type="EMBL" id="QHB99538.1"/>
    </source>
</evidence>
<dbReference type="OrthoDB" id="3243290at2"/>
<dbReference type="Gene3D" id="3.40.50.720">
    <property type="entry name" value="NAD(P)-binding Rossmann-like Domain"/>
    <property type="match status" value="1"/>
</dbReference>
<dbReference type="KEGG" id="eke:EK0264_04060"/>
<organism evidence="2 3">
    <name type="scientific">Epidermidibacterium keratini</name>
    <dbReference type="NCBI Taxonomy" id="1891644"/>
    <lineage>
        <taxon>Bacteria</taxon>
        <taxon>Bacillati</taxon>
        <taxon>Actinomycetota</taxon>
        <taxon>Actinomycetes</taxon>
        <taxon>Sporichthyales</taxon>
        <taxon>Sporichthyaceae</taxon>
        <taxon>Epidermidibacterium</taxon>
    </lineage>
</organism>
<keyword evidence="3" id="KW-1185">Reference proteome</keyword>
<dbReference type="InterPro" id="IPR051604">
    <property type="entry name" value="Ergot_Alk_Oxidoreductase"/>
</dbReference>
<dbReference type="Proteomes" id="UP000463857">
    <property type="component" value="Chromosome"/>
</dbReference>
<dbReference type="InParanoid" id="A0A7L4YL31"/>
<accession>A0A7L4YL31</accession>